<dbReference type="STRING" id="34002.SAMN04489859_100147"/>
<evidence type="ECO:0000313" key="3">
    <source>
        <dbReference type="Proteomes" id="UP000199054"/>
    </source>
</evidence>
<dbReference type="Pfam" id="PF13770">
    <property type="entry name" value="DUF4169"/>
    <property type="match status" value="1"/>
</dbReference>
<dbReference type="Proteomes" id="UP000199054">
    <property type="component" value="Unassembled WGS sequence"/>
</dbReference>
<feature type="region of interest" description="Disordered" evidence="1">
    <location>
        <begin position="1"/>
        <end position="65"/>
    </location>
</feature>
<dbReference type="OrthoDB" id="7192657at2"/>
<dbReference type="AlphaFoldDB" id="A0A1H8DV45"/>
<dbReference type="EMBL" id="FODE01000001">
    <property type="protein sequence ID" value="SEN11171.1"/>
    <property type="molecule type" value="Genomic_DNA"/>
</dbReference>
<feature type="compositionally biased region" description="Basic and acidic residues" evidence="1">
    <location>
        <begin position="31"/>
        <end position="58"/>
    </location>
</feature>
<evidence type="ECO:0000256" key="1">
    <source>
        <dbReference type="SAM" id="MobiDB-lite"/>
    </source>
</evidence>
<gene>
    <name evidence="2" type="ORF">SAMN04489859_100147</name>
</gene>
<dbReference type="RefSeq" id="WP_090610047.1">
    <property type="nucleotide sequence ID" value="NZ_CP067124.1"/>
</dbReference>
<evidence type="ECO:0008006" key="4">
    <source>
        <dbReference type="Google" id="ProtNLM"/>
    </source>
</evidence>
<keyword evidence="3" id="KW-1185">Reference proteome</keyword>
<name>A0A1H8DV45_9RHOB</name>
<dbReference type="InterPro" id="IPR025227">
    <property type="entry name" value="DUF4169"/>
</dbReference>
<organism evidence="2 3">
    <name type="scientific">Paracoccus alcaliphilus</name>
    <dbReference type="NCBI Taxonomy" id="34002"/>
    <lineage>
        <taxon>Bacteria</taxon>
        <taxon>Pseudomonadati</taxon>
        <taxon>Pseudomonadota</taxon>
        <taxon>Alphaproteobacteria</taxon>
        <taxon>Rhodobacterales</taxon>
        <taxon>Paracoccaceae</taxon>
        <taxon>Paracoccus</taxon>
    </lineage>
</organism>
<reference evidence="2 3" key="1">
    <citation type="submission" date="2016-10" db="EMBL/GenBank/DDBJ databases">
        <authorList>
            <person name="de Groot N.N."/>
        </authorList>
    </citation>
    <scope>NUCLEOTIDE SEQUENCE [LARGE SCALE GENOMIC DNA]</scope>
    <source>
        <strain evidence="2 3">DSM 8512</strain>
    </source>
</reference>
<proteinExistence type="predicted"/>
<sequence>MTKTINLRQARKQRNRATRRAQGDANAARFGEAKPVTELRRDETARQDRLHAAHRLDQDSGQGDD</sequence>
<feature type="compositionally biased region" description="Basic residues" evidence="1">
    <location>
        <begin position="9"/>
        <end position="19"/>
    </location>
</feature>
<evidence type="ECO:0000313" key="2">
    <source>
        <dbReference type="EMBL" id="SEN11171.1"/>
    </source>
</evidence>
<accession>A0A1H8DV45</accession>
<protein>
    <recommendedName>
        <fullName evidence="4">DUF4169 domain-containing protein</fullName>
    </recommendedName>
</protein>